<reference evidence="3" key="1">
    <citation type="submission" date="2016-10" db="EMBL/GenBank/DDBJ databases">
        <authorList>
            <person name="Varghese N."/>
            <person name="Submissions S."/>
        </authorList>
    </citation>
    <scope>NUCLEOTIDE SEQUENCE [LARGE SCALE GENOMIC DNA]</scope>
    <source>
        <strain evidence="3">DSM 45422</strain>
    </source>
</reference>
<dbReference type="InterPro" id="IPR017853">
    <property type="entry name" value="GH"/>
</dbReference>
<evidence type="ECO:0008006" key="4">
    <source>
        <dbReference type="Google" id="ProtNLM"/>
    </source>
</evidence>
<name>A0A1H3Q5Z5_9ACTN</name>
<dbReference type="EMBL" id="FNOT01000020">
    <property type="protein sequence ID" value="SDZ08601.1"/>
    <property type="molecule type" value="Genomic_DNA"/>
</dbReference>
<feature type="compositionally biased region" description="Basic and acidic residues" evidence="1">
    <location>
        <begin position="359"/>
        <end position="375"/>
    </location>
</feature>
<evidence type="ECO:0000313" key="3">
    <source>
        <dbReference type="Proteomes" id="UP000198921"/>
    </source>
</evidence>
<protein>
    <recommendedName>
        <fullName evidence="4">Beta-galactosidase</fullName>
    </recommendedName>
</protein>
<feature type="compositionally biased region" description="Low complexity" evidence="1">
    <location>
        <begin position="339"/>
        <end position="354"/>
    </location>
</feature>
<sequence>MAVPEVAIDAARPARRRFRRRALAAGLALLAATTVLVTATRSQSAMDDGPGLNFGVLGSTCDPDRVAALRASGVRYAEVELTWGAFEPAPGRYDRVYQDRVRQMLDTCAQAGLSVVLTLGLHAAPPWVGELAAGTYRDQAGGLGPADVPNVVFSAAVRDAVRGYLAELDRVVLLNSVAAIRVGTGYNGELGYPTESTSPATARPFWAFDEAAQTGAGLAEDVSVSPMPGWTPGSPTWNGRDVRPEDVRTWFRWYSQSVADAVIWLAQTLRDQGFERDIHLPLAGRGALPRDLTAAVAARLDGRTMATDDGSLEAGLYYPEQLHHIAQRLAQSQSPRQGAVLADTASVDDATAVTARRRSPAEDSCRPEDSDRDLESDPEVVRWSSFRWTIANARSAGLDVIGENPGSPDTPRTGGNALTDSLAEQMLQAPQYARDCGLSLLMWAFEDDLCSAPATLGMFATQIRAVKDDPSGISVEESCA</sequence>
<evidence type="ECO:0000313" key="2">
    <source>
        <dbReference type="EMBL" id="SDZ08601.1"/>
    </source>
</evidence>
<organism evidence="2 3">
    <name type="scientific">Geodermatophilus africanus</name>
    <dbReference type="NCBI Taxonomy" id="1137993"/>
    <lineage>
        <taxon>Bacteria</taxon>
        <taxon>Bacillati</taxon>
        <taxon>Actinomycetota</taxon>
        <taxon>Actinomycetes</taxon>
        <taxon>Geodermatophilales</taxon>
        <taxon>Geodermatophilaceae</taxon>
        <taxon>Geodermatophilus</taxon>
    </lineage>
</organism>
<dbReference type="Gene3D" id="3.20.20.80">
    <property type="entry name" value="Glycosidases"/>
    <property type="match status" value="1"/>
</dbReference>
<gene>
    <name evidence="2" type="ORF">SAMN05660209_04613</name>
</gene>
<dbReference type="SUPFAM" id="SSF51445">
    <property type="entry name" value="(Trans)glycosidases"/>
    <property type="match status" value="1"/>
</dbReference>
<accession>A0A1H3Q5Z5</accession>
<feature type="region of interest" description="Disordered" evidence="1">
    <location>
        <begin position="336"/>
        <end position="377"/>
    </location>
</feature>
<dbReference type="Proteomes" id="UP000198921">
    <property type="component" value="Unassembled WGS sequence"/>
</dbReference>
<keyword evidence="3" id="KW-1185">Reference proteome</keyword>
<dbReference type="STRING" id="1137993.SAMN05660209_04613"/>
<evidence type="ECO:0000256" key="1">
    <source>
        <dbReference type="SAM" id="MobiDB-lite"/>
    </source>
</evidence>
<proteinExistence type="predicted"/>
<dbReference type="AlphaFoldDB" id="A0A1H3Q5Z5"/>